<keyword evidence="11 18" id="KW-0812">Transmembrane</keyword>
<evidence type="ECO:0000256" key="14">
    <source>
        <dbReference type="ARBA" id="ARBA00023098"/>
    </source>
</evidence>
<comment type="similarity">
    <text evidence="5 18">Belongs to the CDS family.</text>
</comment>
<dbReference type="Proteomes" id="UP000238823">
    <property type="component" value="Unassembled WGS sequence"/>
</dbReference>
<dbReference type="GO" id="GO:0016024">
    <property type="term" value="P:CDP-diacylglycerol biosynthetic process"/>
    <property type="evidence" value="ECO:0007669"/>
    <property type="project" value="UniProtKB-UniPathway"/>
</dbReference>
<evidence type="ECO:0000256" key="9">
    <source>
        <dbReference type="ARBA" id="ARBA00022516"/>
    </source>
</evidence>
<gene>
    <name evidence="21" type="primary">cdsA</name>
    <name evidence="21" type="ORF">ENSA7_51130</name>
</gene>
<evidence type="ECO:0000256" key="3">
    <source>
        <dbReference type="ARBA" id="ARBA00005119"/>
    </source>
</evidence>
<proteinExistence type="inferred from homology"/>
<evidence type="ECO:0000256" key="11">
    <source>
        <dbReference type="ARBA" id="ARBA00022692"/>
    </source>
</evidence>
<comment type="caution">
    <text evidence="21">The sequence shown here is derived from an EMBL/GenBank/DDBJ whole genome shotgun (WGS) entry which is preliminary data.</text>
</comment>
<evidence type="ECO:0000256" key="5">
    <source>
        <dbReference type="ARBA" id="ARBA00010185"/>
    </source>
</evidence>
<feature type="transmembrane region" description="Helical" evidence="20">
    <location>
        <begin position="32"/>
        <end position="51"/>
    </location>
</feature>
<evidence type="ECO:0000256" key="4">
    <source>
        <dbReference type="ARBA" id="ARBA00005189"/>
    </source>
</evidence>
<dbReference type="PANTHER" id="PTHR46382">
    <property type="entry name" value="PHOSPHATIDATE CYTIDYLYLTRANSFERASE"/>
    <property type="match status" value="1"/>
</dbReference>
<evidence type="ECO:0000256" key="16">
    <source>
        <dbReference type="ARBA" id="ARBA00023209"/>
    </source>
</evidence>
<comment type="catalytic activity">
    <reaction evidence="1 18">
        <text>a 1,2-diacyl-sn-glycero-3-phosphate + CTP + H(+) = a CDP-1,2-diacyl-sn-glycerol + diphosphate</text>
        <dbReference type="Rhea" id="RHEA:16229"/>
        <dbReference type="ChEBI" id="CHEBI:15378"/>
        <dbReference type="ChEBI" id="CHEBI:33019"/>
        <dbReference type="ChEBI" id="CHEBI:37563"/>
        <dbReference type="ChEBI" id="CHEBI:58332"/>
        <dbReference type="ChEBI" id="CHEBI:58608"/>
        <dbReference type="EC" id="2.7.7.41"/>
    </reaction>
</comment>
<evidence type="ECO:0000256" key="8">
    <source>
        <dbReference type="ARBA" id="ARBA00022475"/>
    </source>
</evidence>
<evidence type="ECO:0000256" key="20">
    <source>
        <dbReference type="SAM" id="Phobius"/>
    </source>
</evidence>
<comment type="subcellular location">
    <subcellularLocation>
        <location evidence="2">Cell membrane</location>
        <topology evidence="2">Multi-pass membrane protein</topology>
    </subcellularLocation>
</comment>
<dbReference type="AlphaFoldDB" id="A0A2S9YHD4"/>
<dbReference type="EMBL" id="PVNL01000103">
    <property type="protein sequence ID" value="PRQ04451.1"/>
    <property type="molecule type" value="Genomic_DNA"/>
</dbReference>
<dbReference type="PANTHER" id="PTHR46382:SF1">
    <property type="entry name" value="PHOSPHATIDATE CYTIDYLYLTRANSFERASE"/>
    <property type="match status" value="1"/>
</dbReference>
<dbReference type="RefSeq" id="WP_106092008.1">
    <property type="nucleotide sequence ID" value="NZ_PVNL01000103.1"/>
</dbReference>
<evidence type="ECO:0000256" key="13">
    <source>
        <dbReference type="ARBA" id="ARBA00022989"/>
    </source>
</evidence>
<evidence type="ECO:0000256" key="7">
    <source>
        <dbReference type="ARBA" id="ARBA00019373"/>
    </source>
</evidence>
<protein>
    <recommendedName>
        <fullName evidence="7 18">Phosphatidate cytidylyltransferase</fullName>
        <ecNumber evidence="6 18">2.7.7.41</ecNumber>
    </recommendedName>
</protein>
<evidence type="ECO:0000256" key="10">
    <source>
        <dbReference type="ARBA" id="ARBA00022679"/>
    </source>
</evidence>
<dbReference type="PROSITE" id="PS01315">
    <property type="entry name" value="CDS"/>
    <property type="match status" value="1"/>
</dbReference>
<evidence type="ECO:0000256" key="12">
    <source>
        <dbReference type="ARBA" id="ARBA00022695"/>
    </source>
</evidence>
<evidence type="ECO:0000256" key="15">
    <source>
        <dbReference type="ARBA" id="ARBA00023136"/>
    </source>
</evidence>
<organism evidence="21 22">
    <name type="scientific">Enhygromyxa salina</name>
    <dbReference type="NCBI Taxonomy" id="215803"/>
    <lineage>
        <taxon>Bacteria</taxon>
        <taxon>Pseudomonadati</taxon>
        <taxon>Myxococcota</taxon>
        <taxon>Polyangia</taxon>
        <taxon>Nannocystales</taxon>
        <taxon>Nannocystaceae</taxon>
        <taxon>Enhygromyxa</taxon>
    </lineage>
</organism>
<evidence type="ECO:0000313" key="22">
    <source>
        <dbReference type="Proteomes" id="UP000238823"/>
    </source>
</evidence>
<feature type="transmembrane region" description="Helical" evidence="20">
    <location>
        <begin position="143"/>
        <end position="163"/>
    </location>
</feature>
<evidence type="ECO:0000256" key="19">
    <source>
        <dbReference type="SAM" id="MobiDB-lite"/>
    </source>
</evidence>
<evidence type="ECO:0000313" key="21">
    <source>
        <dbReference type="EMBL" id="PRQ04451.1"/>
    </source>
</evidence>
<keyword evidence="10 18" id="KW-0808">Transferase</keyword>
<keyword evidence="8" id="KW-1003">Cell membrane</keyword>
<dbReference type="EC" id="2.7.7.41" evidence="6 18"/>
<keyword evidence="17" id="KW-1208">Phospholipid metabolism</keyword>
<keyword evidence="14" id="KW-0443">Lipid metabolism</keyword>
<feature type="region of interest" description="Disordered" evidence="19">
    <location>
        <begin position="1"/>
        <end position="27"/>
    </location>
</feature>
<name>A0A2S9YHD4_9BACT</name>
<dbReference type="OrthoDB" id="9799199at2"/>
<feature type="transmembrane region" description="Helical" evidence="20">
    <location>
        <begin position="113"/>
        <end position="131"/>
    </location>
</feature>
<sequence>MSDSSSAPSSARSSEEPTAKPGEPGKPGLSNFAQRLLTAMVLIPLLVVSMFVEPTSWSILAASTLAVFFAADEFLRMTIGVNADDRALGLRATFGIAGAGVVIGNTMLGTHTAMAPTMFAAAAMTATAVLMRKRQLPDAGRHFSYALAGLVYVPMLGCVWPLLKKELGPEWLFLALALAFLSDTGAYFFGRAFGKHKLYEAVSPNKTVEGAVGGLVGGVAAMVGMGCYWLAPQIPILHAIVLGLLGSALGQSGDLVESMIKRTFKVKDSGTILPGHGGMLDRVDGLLFVAPLVYYYGKLFL</sequence>
<keyword evidence="9" id="KW-0444">Lipid biosynthesis</keyword>
<reference evidence="21 22" key="1">
    <citation type="submission" date="2018-03" db="EMBL/GenBank/DDBJ databases">
        <title>Draft Genome Sequences of the Obligatory Marine Myxobacteria Enhygromyxa salina SWB007.</title>
        <authorList>
            <person name="Poehlein A."/>
            <person name="Moghaddam J.A."/>
            <person name="Harms H."/>
            <person name="Alanjari M."/>
            <person name="Koenig G.M."/>
            <person name="Daniel R."/>
            <person name="Schaeberle T.F."/>
        </authorList>
    </citation>
    <scope>NUCLEOTIDE SEQUENCE [LARGE SCALE GENOMIC DNA]</scope>
    <source>
        <strain evidence="21 22">SWB007</strain>
    </source>
</reference>
<evidence type="ECO:0000256" key="1">
    <source>
        <dbReference type="ARBA" id="ARBA00001698"/>
    </source>
</evidence>
<feature type="compositionally biased region" description="Low complexity" evidence="19">
    <location>
        <begin position="1"/>
        <end position="12"/>
    </location>
</feature>
<evidence type="ECO:0000256" key="18">
    <source>
        <dbReference type="RuleBase" id="RU003938"/>
    </source>
</evidence>
<dbReference type="UniPathway" id="UPA00557">
    <property type="reaction ID" value="UER00614"/>
</dbReference>
<evidence type="ECO:0000256" key="6">
    <source>
        <dbReference type="ARBA" id="ARBA00012487"/>
    </source>
</evidence>
<dbReference type="GO" id="GO:0004605">
    <property type="term" value="F:phosphatidate cytidylyltransferase activity"/>
    <property type="evidence" value="ECO:0007669"/>
    <property type="project" value="UniProtKB-EC"/>
</dbReference>
<comment type="pathway">
    <text evidence="4">Lipid metabolism.</text>
</comment>
<keyword evidence="16" id="KW-0594">Phospholipid biosynthesis</keyword>
<dbReference type="GO" id="GO:0005886">
    <property type="term" value="C:plasma membrane"/>
    <property type="evidence" value="ECO:0007669"/>
    <property type="project" value="UniProtKB-SubCell"/>
</dbReference>
<accession>A0A2S9YHD4</accession>
<keyword evidence="13 20" id="KW-1133">Transmembrane helix</keyword>
<keyword evidence="12 18" id="KW-0548">Nucleotidyltransferase</keyword>
<dbReference type="Pfam" id="PF01148">
    <property type="entry name" value="CTP_transf_1"/>
    <property type="match status" value="1"/>
</dbReference>
<keyword evidence="15 20" id="KW-0472">Membrane</keyword>
<evidence type="ECO:0000256" key="2">
    <source>
        <dbReference type="ARBA" id="ARBA00004651"/>
    </source>
</evidence>
<dbReference type="InterPro" id="IPR000374">
    <property type="entry name" value="PC_trans"/>
</dbReference>
<feature type="transmembrane region" description="Helical" evidence="20">
    <location>
        <begin position="169"/>
        <end position="189"/>
    </location>
</feature>
<evidence type="ECO:0000256" key="17">
    <source>
        <dbReference type="ARBA" id="ARBA00023264"/>
    </source>
</evidence>
<feature type="transmembrane region" description="Helical" evidence="20">
    <location>
        <begin position="87"/>
        <end position="107"/>
    </location>
</feature>
<feature type="transmembrane region" description="Helical" evidence="20">
    <location>
        <begin position="210"/>
        <end position="231"/>
    </location>
</feature>
<comment type="pathway">
    <text evidence="3 18">Phospholipid metabolism; CDP-diacylglycerol biosynthesis; CDP-diacylglycerol from sn-glycerol 3-phosphate: step 3/3.</text>
</comment>